<dbReference type="Proteomes" id="UP000077202">
    <property type="component" value="Unassembled WGS sequence"/>
</dbReference>
<evidence type="ECO:0000313" key="2">
    <source>
        <dbReference type="EMBL" id="OAE29587.1"/>
    </source>
</evidence>
<gene>
    <name evidence="2" type="ORF">AXG93_4003s1080</name>
</gene>
<keyword evidence="3" id="KW-1185">Reference proteome</keyword>
<name>A0A176W937_MARPO</name>
<protein>
    <submittedName>
        <fullName evidence="2">Uncharacterized protein</fullName>
    </submittedName>
</protein>
<dbReference type="EMBL" id="LVLJ01001437">
    <property type="protein sequence ID" value="OAE29587.1"/>
    <property type="molecule type" value="Genomic_DNA"/>
</dbReference>
<organism evidence="2 3">
    <name type="scientific">Marchantia polymorpha subsp. ruderalis</name>
    <dbReference type="NCBI Taxonomy" id="1480154"/>
    <lineage>
        <taxon>Eukaryota</taxon>
        <taxon>Viridiplantae</taxon>
        <taxon>Streptophyta</taxon>
        <taxon>Embryophyta</taxon>
        <taxon>Marchantiophyta</taxon>
        <taxon>Marchantiopsida</taxon>
        <taxon>Marchantiidae</taxon>
        <taxon>Marchantiales</taxon>
        <taxon>Marchantiaceae</taxon>
        <taxon>Marchantia</taxon>
    </lineage>
</organism>
<accession>A0A176W937</accession>
<proteinExistence type="predicted"/>
<evidence type="ECO:0000256" key="1">
    <source>
        <dbReference type="SAM" id="MobiDB-lite"/>
    </source>
</evidence>
<evidence type="ECO:0000313" key="3">
    <source>
        <dbReference type="Proteomes" id="UP000077202"/>
    </source>
</evidence>
<dbReference type="AlphaFoldDB" id="A0A176W937"/>
<feature type="region of interest" description="Disordered" evidence="1">
    <location>
        <begin position="101"/>
        <end position="127"/>
    </location>
</feature>
<comment type="caution">
    <text evidence="2">The sequence shown here is derived from an EMBL/GenBank/DDBJ whole genome shotgun (WGS) entry which is preliminary data.</text>
</comment>
<sequence>MSSPGVVSVVEPPDGEFQDSELCLDVKGDEVLQGELSTGKFRREHETELRRAWNCSTHGNLAGPFAGRWTVKTSTTRKRYKYVSIRIHPTFITFSGKREHIPEKIPAGGNRRDESRNTFGSSSRGHSLDPWEKITELGARSVTAVTRMSDSHLELVAERSAGKGMEI</sequence>
<reference evidence="2" key="1">
    <citation type="submission" date="2016-03" db="EMBL/GenBank/DDBJ databases">
        <title>Mechanisms controlling the formation of the plant cell surface in tip-growing cells are functionally conserved among land plants.</title>
        <authorList>
            <person name="Honkanen S."/>
            <person name="Jones V.A."/>
            <person name="Morieri G."/>
            <person name="Champion C."/>
            <person name="Hetherington A.J."/>
            <person name="Kelly S."/>
            <person name="Saint-Marcoux D."/>
            <person name="Proust H."/>
            <person name="Prescott H."/>
            <person name="Dolan L."/>
        </authorList>
    </citation>
    <scope>NUCLEOTIDE SEQUENCE [LARGE SCALE GENOMIC DNA]</scope>
    <source>
        <tissue evidence="2">Whole gametophyte</tissue>
    </source>
</reference>